<comment type="caution">
    <text evidence="3">The sequence shown here is derived from an EMBL/GenBank/DDBJ whole genome shotgun (WGS) entry which is preliminary data.</text>
</comment>
<dbReference type="Pfam" id="PF08327">
    <property type="entry name" value="AHSA1"/>
    <property type="match status" value="1"/>
</dbReference>
<keyword evidence="4" id="KW-1185">Reference proteome</keyword>
<dbReference type="Proteomes" id="UP000240978">
    <property type="component" value="Unassembled WGS sequence"/>
</dbReference>
<accession>A0A2P8GLK6</accession>
<gene>
    <name evidence="3" type="ORF">CLV42_102425</name>
</gene>
<dbReference type="SUPFAM" id="SSF55961">
    <property type="entry name" value="Bet v1-like"/>
    <property type="match status" value="1"/>
</dbReference>
<organism evidence="3 4">
    <name type="scientific">Chitinophaga ginsengisoli</name>
    <dbReference type="NCBI Taxonomy" id="363837"/>
    <lineage>
        <taxon>Bacteria</taxon>
        <taxon>Pseudomonadati</taxon>
        <taxon>Bacteroidota</taxon>
        <taxon>Chitinophagia</taxon>
        <taxon>Chitinophagales</taxon>
        <taxon>Chitinophagaceae</taxon>
        <taxon>Chitinophaga</taxon>
    </lineage>
</organism>
<sequence>MKRDIKLKWFYPHPVETIWECLTNPEILKQWNLASSGFRAEVGFKWMEVTKPRPKMDWDGKMYFEVLEVIPLQKLSYSFKGGPGEGVYNLDTVVNWILVPKDGGTELHLEQTGFKGMKNYISSFIMEMGWKNKVAKRFQQALTNFTDDSTPVR</sequence>
<reference evidence="3 4" key="1">
    <citation type="submission" date="2018-03" db="EMBL/GenBank/DDBJ databases">
        <title>Genomic Encyclopedia of Archaeal and Bacterial Type Strains, Phase II (KMG-II): from individual species to whole genera.</title>
        <authorList>
            <person name="Goeker M."/>
        </authorList>
    </citation>
    <scope>NUCLEOTIDE SEQUENCE [LARGE SCALE GENOMIC DNA]</scope>
    <source>
        <strain evidence="3 4">DSM 18107</strain>
    </source>
</reference>
<evidence type="ECO:0000313" key="4">
    <source>
        <dbReference type="Proteomes" id="UP000240978"/>
    </source>
</evidence>
<dbReference type="EMBL" id="PYGK01000002">
    <property type="protein sequence ID" value="PSL34852.1"/>
    <property type="molecule type" value="Genomic_DNA"/>
</dbReference>
<feature type="domain" description="Activator of Hsp90 ATPase homologue 1/2-like C-terminal" evidence="2">
    <location>
        <begin position="13"/>
        <end position="141"/>
    </location>
</feature>
<dbReference type="AlphaFoldDB" id="A0A2P8GLK6"/>
<protein>
    <submittedName>
        <fullName evidence="3">Uncharacterized protein YndB with AHSA1/START domain</fullName>
    </submittedName>
</protein>
<dbReference type="CDD" id="cd07814">
    <property type="entry name" value="SRPBCC_CalC_Aha1-like"/>
    <property type="match status" value="1"/>
</dbReference>
<comment type="similarity">
    <text evidence="1">Belongs to the AHA1 family.</text>
</comment>
<dbReference type="Gene3D" id="3.30.530.20">
    <property type="match status" value="1"/>
</dbReference>
<proteinExistence type="inferred from homology"/>
<evidence type="ECO:0000313" key="3">
    <source>
        <dbReference type="EMBL" id="PSL34852.1"/>
    </source>
</evidence>
<dbReference type="InterPro" id="IPR023393">
    <property type="entry name" value="START-like_dom_sf"/>
</dbReference>
<name>A0A2P8GLK6_9BACT</name>
<dbReference type="InterPro" id="IPR013538">
    <property type="entry name" value="ASHA1/2-like_C"/>
</dbReference>
<evidence type="ECO:0000259" key="2">
    <source>
        <dbReference type="Pfam" id="PF08327"/>
    </source>
</evidence>
<evidence type="ECO:0000256" key="1">
    <source>
        <dbReference type="ARBA" id="ARBA00006817"/>
    </source>
</evidence>
<dbReference type="RefSeq" id="WP_106601109.1">
    <property type="nucleotide sequence ID" value="NZ_PYGK01000002.1"/>
</dbReference>
<dbReference type="OrthoDB" id="2355173at2"/>